<reference evidence="1 2" key="1">
    <citation type="submission" date="2021-09" db="EMBL/GenBank/DDBJ databases">
        <title>Genomic insights and catalytic innovation underlie evolution of tropane alkaloids biosynthesis.</title>
        <authorList>
            <person name="Wang Y.-J."/>
            <person name="Tian T."/>
            <person name="Huang J.-P."/>
            <person name="Huang S.-X."/>
        </authorList>
    </citation>
    <scope>NUCLEOTIDE SEQUENCE [LARGE SCALE GENOMIC DNA]</scope>
    <source>
        <strain evidence="1">KIB-2018</strain>
        <tissue evidence="1">Leaf</tissue>
    </source>
</reference>
<proteinExistence type="predicted"/>
<keyword evidence="2" id="KW-1185">Reference proteome</keyword>
<accession>A0AAV8TRD0</accession>
<gene>
    <name evidence="1" type="ORF">K2173_023538</name>
</gene>
<evidence type="ECO:0000313" key="2">
    <source>
        <dbReference type="Proteomes" id="UP001159364"/>
    </source>
</evidence>
<dbReference type="Proteomes" id="UP001159364">
    <property type="component" value="Linkage Group LG04"/>
</dbReference>
<organism evidence="1 2">
    <name type="scientific">Erythroxylum novogranatense</name>
    <dbReference type="NCBI Taxonomy" id="1862640"/>
    <lineage>
        <taxon>Eukaryota</taxon>
        <taxon>Viridiplantae</taxon>
        <taxon>Streptophyta</taxon>
        <taxon>Embryophyta</taxon>
        <taxon>Tracheophyta</taxon>
        <taxon>Spermatophyta</taxon>
        <taxon>Magnoliopsida</taxon>
        <taxon>eudicotyledons</taxon>
        <taxon>Gunneridae</taxon>
        <taxon>Pentapetalae</taxon>
        <taxon>rosids</taxon>
        <taxon>fabids</taxon>
        <taxon>Malpighiales</taxon>
        <taxon>Erythroxylaceae</taxon>
        <taxon>Erythroxylum</taxon>
    </lineage>
</organism>
<sequence>MVNYFGVQLLAEGYSSKYWVCPPMAFSAATNLQPGTGKERCHMKSANTCLWVFTTTRHKYEAAYLLISGPSSD</sequence>
<protein>
    <submittedName>
        <fullName evidence="1">Uncharacterized protein</fullName>
    </submittedName>
</protein>
<dbReference type="AlphaFoldDB" id="A0AAV8TRD0"/>
<name>A0AAV8TRD0_9ROSI</name>
<evidence type="ECO:0000313" key="1">
    <source>
        <dbReference type="EMBL" id="KAJ8768634.1"/>
    </source>
</evidence>
<comment type="caution">
    <text evidence="1">The sequence shown here is derived from an EMBL/GenBank/DDBJ whole genome shotgun (WGS) entry which is preliminary data.</text>
</comment>
<dbReference type="EMBL" id="JAIWQS010000004">
    <property type="protein sequence ID" value="KAJ8768634.1"/>
    <property type="molecule type" value="Genomic_DNA"/>
</dbReference>